<dbReference type="InterPro" id="IPR003439">
    <property type="entry name" value="ABC_transporter-like_ATP-bd"/>
</dbReference>
<dbReference type="CDD" id="cd03220">
    <property type="entry name" value="ABC_KpsT_Wzt"/>
    <property type="match status" value="1"/>
</dbReference>
<keyword evidence="4 6" id="KW-0067">ATP-binding</keyword>
<dbReference type="PANTHER" id="PTHR46743:SF2">
    <property type="entry name" value="TEICHOIC ACIDS EXPORT ATP-BINDING PROTEIN TAGH"/>
    <property type="match status" value="1"/>
</dbReference>
<dbReference type="Proteomes" id="UP001524499">
    <property type="component" value="Unassembled WGS sequence"/>
</dbReference>
<dbReference type="SUPFAM" id="SSF52540">
    <property type="entry name" value="P-loop containing nucleoside triphosphate hydrolases"/>
    <property type="match status" value="1"/>
</dbReference>
<comment type="similarity">
    <text evidence="1">Belongs to the ABC transporter superfamily.</text>
</comment>
<accession>A0ABT1TAJ5</accession>
<evidence type="ECO:0000313" key="6">
    <source>
        <dbReference type="EMBL" id="MCQ8102487.1"/>
    </source>
</evidence>
<feature type="domain" description="ABC transporter" evidence="5">
    <location>
        <begin position="21"/>
        <end position="246"/>
    </location>
</feature>
<sequence>MSSAVQCDGVWKRYGRQPRGIKELLVGRHKADDSRYSREWALRDINFAVERGSAFGIVGHNGTGKSTLLSLLLGTIPPDRGNIRMHGRVASMLELGAGFHPELTGRENIFLYGSILGMSLTEIRNNLDKIIGFSELDGAIDNQIRTYSSGMIARLGFSTIAHTPVDILLIDEVLAVGDSHFQEKCGQYLQDFKARQGTLVIVSHDMEALAEMCDSGICLNMGHVLVQGSISNVLSEYEAVMTMSRREPKQICKE</sequence>
<comment type="caution">
    <text evidence="6">The sequence shown here is derived from an EMBL/GenBank/DDBJ whole genome shotgun (WGS) entry which is preliminary data.</text>
</comment>
<reference evidence="6 7" key="1">
    <citation type="submission" date="2022-07" db="EMBL/GenBank/DDBJ databases">
        <title>Methylomonas rivi sp. nov., Methylomonas rosea sp. nov., Methylomonas aureus sp. nov. and Methylomonas subterranea sp. nov., four novel methanotrophs isolated from a freshwater creek and the deep terrestrial subsurface.</title>
        <authorList>
            <person name="Abin C."/>
            <person name="Sankaranarayanan K."/>
            <person name="Garner C."/>
            <person name="Sindelar R."/>
            <person name="Kotary K."/>
            <person name="Garner R."/>
            <person name="Barclay S."/>
            <person name="Lawson P."/>
            <person name="Krumholz L."/>
        </authorList>
    </citation>
    <scope>NUCLEOTIDE SEQUENCE [LARGE SCALE GENOMIC DNA]</scope>
    <source>
        <strain evidence="6 7">SURF-2</strain>
    </source>
</reference>
<organism evidence="6 7">
    <name type="scientific">Methylomonas subterranea</name>
    <dbReference type="NCBI Taxonomy" id="2952225"/>
    <lineage>
        <taxon>Bacteria</taxon>
        <taxon>Pseudomonadati</taxon>
        <taxon>Pseudomonadota</taxon>
        <taxon>Gammaproteobacteria</taxon>
        <taxon>Methylococcales</taxon>
        <taxon>Methylococcaceae</taxon>
        <taxon>Methylomonas</taxon>
    </lineage>
</organism>
<gene>
    <name evidence="6" type="ORF">NP590_00100</name>
</gene>
<name>A0ABT1TAJ5_9GAMM</name>
<dbReference type="Gene3D" id="3.40.50.300">
    <property type="entry name" value="P-loop containing nucleotide triphosphate hydrolases"/>
    <property type="match status" value="1"/>
</dbReference>
<dbReference type="InterPro" id="IPR050683">
    <property type="entry name" value="Bact_Polysacc_Export_ATP-bd"/>
</dbReference>
<evidence type="ECO:0000259" key="5">
    <source>
        <dbReference type="PROSITE" id="PS50893"/>
    </source>
</evidence>
<evidence type="ECO:0000256" key="2">
    <source>
        <dbReference type="ARBA" id="ARBA00022448"/>
    </source>
</evidence>
<dbReference type="EMBL" id="JANIBJ010000001">
    <property type="protein sequence ID" value="MCQ8102487.1"/>
    <property type="molecule type" value="Genomic_DNA"/>
</dbReference>
<dbReference type="SMART" id="SM00382">
    <property type="entry name" value="AAA"/>
    <property type="match status" value="1"/>
</dbReference>
<dbReference type="PANTHER" id="PTHR46743">
    <property type="entry name" value="TEICHOIC ACIDS EXPORT ATP-BINDING PROTEIN TAGH"/>
    <property type="match status" value="1"/>
</dbReference>
<dbReference type="GO" id="GO:0005524">
    <property type="term" value="F:ATP binding"/>
    <property type="evidence" value="ECO:0007669"/>
    <property type="project" value="UniProtKB-KW"/>
</dbReference>
<keyword evidence="2" id="KW-0813">Transport</keyword>
<keyword evidence="7" id="KW-1185">Reference proteome</keyword>
<dbReference type="PROSITE" id="PS00211">
    <property type="entry name" value="ABC_TRANSPORTER_1"/>
    <property type="match status" value="1"/>
</dbReference>
<evidence type="ECO:0000256" key="4">
    <source>
        <dbReference type="ARBA" id="ARBA00022840"/>
    </source>
</evidence>
<dbReference type="RefSeq" id="WP_256600087.1">
    <property type="nucleotide sequence ID" value="NZ_JANIBJ010000001.1"/>
</dbReference>
<protein>
    <submittedName>
        <fullName evidence="6">ATP-binding cassette domain-containing protein</fullName>
    </submittedName>
</protein>
<evidence type="ECO:0000256" key="1">
    <source>
        <dbReference type="ARBA" id="ARBA00005417"/>
    </source>
</evidence>
<dbReference type="InterPro" id="IPR027417">
    <property type="entry name" value="P-loop_NTPase"/>
</dbReference>
<dbReference type="InterPro" id="IPR015860">
    <property type="entry name" value="ABC_transpr_TagH-like"/>
</dbReference>
<dbReference type="InterPro" id="IPR003593">
    <property type="entry name" value="AAA+_ATPase"/>
</dbReference>
<evidence type="ECO:0000313" key="7">
    <source>
        <dbReference type="Proteomes" id="UP001524499"/>
    </source>
</evidence>
<dbReference type="InterPro" id="IPR017871">
    <property type="entry name" value="ABC_transporter-like_CS"/>
</dbReference>
<keyword evidence="3" id="KW-0547">Nucleotide-binding</keyword>
<dbReference type="PROSITE" id="PS50893">
    <property type="entry name" value="ABC_TRANSPORTER_2"/>
    <property type="match status" value="1"/>
</dbReference>
<dbReference type="Pfam" id="PF00005">
    <property type="entry name" value="ABC_tran"/>
    <property type="match status" value="1"/>
</dbReference>
<proteinExistence type="inferred from homology"/>
<evidence type="ECO:0000256" key="3">
    <source>
        <dbReference type="ARBA" id="ARBA00022741"/>
    </source>
</evidence>